<dbReference type="RefSeq" id="WP_238033602.1">
    <property type="nucleotide sequence ID" value="NZ_JAKNFS010000027.1"/>
</dbReference>
<dbReference type="GO" id="GO:0016791">
    <property type="term" value="F:phosphatase activity"/>
    <property type="evidence" value="ECO:0007669"/>
    <property type="project" value="TreeGrafter"/>
</dbReference>
<keyword evidence="1 4" id="KW-0479">Metal-binding</keyword>
<feature type="active site" description="Nucleophile" evidence="2">
    <location>
        <position position="13"/>
    </location>
</feature>
<dbReference type="PANTHER" id="PTHR19288">
    <property type="entry name" value="4-NITROPHENYLPHOSPHATASE-RELATED"/>
    <property type="match status" value="1"/>
</dbReference>
<dbReference type="AlphaFoldDB" id="A0AAE3F4E5"/>
<comment type="cofactor">
    <cofactor evidence="4">
        <name>Mg(2+)</name>
        <dbReference type="ChEBI" id="CHEBI:18420"/>
    </cofactor>
    <text evidence="4">Divalent metal ions. Mg(2+) is the most effective.</text>
</comment>
<dbReference type="Gene3D" id="3.40.50.1000">
    <property type="entry name" value="HAD superfamily/HAD-like"/>
    <property type="match status" value="2"/>
</dbReference>
<dbReference type="Pfam" id="PF13242">
    <property type="entry name" value="Hydrolase_like"/>
    <property type="match status" value="1"/>
</dbReference>
<reference evidence="5" key="1">
    <citation type="submission" date="2022-01" db="EMBL/GenBank/DDBJ databases">
        <title>Collection of gut derived symbiotic bacterial strains cultured from healthy donors.</title>
        <authorList>
            <person name="Lin H."/>
            <person name="Kohout C."/>
            <person name="Waligurski E."/>
            <person name="Pamer E.G."/>
        </authorList>
    </citation>
    <scope>NUCLEOTIDE SEQUENCE</scope>
    <source>
        <strain evidence="5">DFI.5.49</strain>
    </source>
</reference>
<feature type="binding site" evidence="3">
    <location>
        <position position="190"/>
    </location>
    <ligand>
        <name>substrate</name>
    </ligand>
</feature>
<dbReference type="PANTHER" id="PTHR19288:SF46">
    <property type="entry name" value="HALOACID DEHALOGENASE-LIKE HYDROLASE DOMAIN-CONTAINING PROTEIN 2"/>
    <property type="match status" value="1"/>
</dbReference>
<dbReference type="InterPro" id="IPR036412">
    <property type="entry name" value="HAD-like_sf"/>
</dbReference>
<dbReference type="PIRSF" id="PIRSF000915">
    <property type="entry name" value="PGP-type_phosphatase"/>
    <property type="match status" value="1"/>
</dbReference>
<comment type="function">
    <text evidence="1">Catalyzes the dephosphorylation of 2-6 carbon acid sugars in vitro.</text>
</comment>
<feature type="active site" description="Proton donor" evidence="2">
    <location>
        <position position="15"/>
    </location>
</feature>
<feature type="binding site" evidence="4">
    <location>
        <position position="15"/>
    </location>
    <ligand>
        <name>Mg(2+)</name>
        <dbReference type="ChEBI" id="CHEBI:18420"/>
    </ligand>
</feature>
<evidence type="ECO:0000256" key="1">
    <source>
        <dbReference type="PIRNR" id="PIRNR000915"/>
    </source>
</evidence>
<gene>
    <name evidence="5" type="ORF">L0N21_15620</name>
</gene>
<name>A0AAE3F4E5_9FIRM</name>
<comment type="caution">
    <text evidence="5">The sequence shown here is derived from an EMBL/GenBank/DDBJ whole genome shotgun (WGS) entry which is preliminary data.</text>
</comment>
<dbReference type="Pfam" id="PF13344">
    <property type="entry name" value="Hydrolase_6"/>
    <property type="match status" value="1"/>
</dbReference>
<accession>A0AAE3F4E5</accession>
<keyword evidence="5" id="KW-0378">Hydrolase</keyword>
<keyword evidence="1 4" id="KW-0460">Magnesium</keyword>
<dbReference type="EMBL" id="JAKNFS010000027">
    <property type="protein sequence ID" value="MCG4766920.1"/>
    <property type="molecule type" value="Genomic_DNA"/>
</dbReference>
<dbReference type="InterPro" id="IPR006357">
    <property type="entry name" value="HAD-SF_hydro_IIA"/>
</dbReference>
<proteinExistence type="inferred from homology"/>
<evidence type="ECO:0000256" key="2">
    <source>
        <dbReference type="PIRSR" id="PIRSR000915-1"/>
    </source>
</evidence>
<dbReference type="EC" id="3.1.3.-" evidence="1"/>
<evidence type="ECO:0000256" key="3">
    <source>
        <dbReference type="PIRSR" id="PIRSR000915-2"/>
    </source>
</evidence>
<protein>
    <recommendedName>
        <fullName evidence="1">Acid sugar phosphatase</fullName>
        <ecNumber evidence="1">3.1.3.-</ecNumber>
    </recommendedName>
</protein>
<dbReference type="GO" id="GO:0005737">
    <property type="term" value="C:cytoplasm"/>
    <property type="evidence" value="ECO:0007669"/>
    <property type="project" value="TreeGrafter"/>
</dbReference>
<evidence type="ECO:0000313" key="6">
    <source>
        <dbReference type="Proteomes" id="UP001199915"/>
    </source>
</evidence>
<sequence length="280" mass="31231">MIPIGEKKLFLLDIDGTICVGNRLIPGADRFLNGLSEYGGDYVFITNNTTMSVADYRKKFAKLGIPTTSANFLTASVATAHYLKQKYGSRPVYVLGTDSLIRELESFGVCTTHDPEKEGIACVLASYDNELTYQKLTDICRLLTERPELDYAATNPDYVCPIEFGYVPDCGSICEMIGHAIHRMPTYIGKPGTRMVEMALDMTGRTRDEAVLVGDRLYTDIACANMAGISAALVLSGESTREEMQNSQYLVEYVYPSVKEMYSEWVYGQKRNVLKIPKRL</sequence>
<comment type="similarity">
    <text evidence="1">Belongs to the HAD-like hydrolase superfamily. NagD family.</text>
</comment>
<dbReference type="NCBIfam" id="TIGR01460">
    <property type="entry name" value="HAD-SF-IIA"/>
    <property type="match status" value="1"/>
</dbReference>
<feature type="binding site" evidence="4">
    <location>
        <position position="215"/>
    </location>
    <ligand>
        <name>Mg(2+)</name>
        <dbReference type="ChEBI" id="CHEBI:18420"/>
    </ligand>
</feature>
<organism evidence="5 6">
    <name type="scientific">Fusicatenibacter saccharivorans</name>
    <dbReference type="NCBI Taxonomy" id="1150298"/>
    <lineage>
        <taxon>Bacteria</taxon>
        <taxon>Bacillati</taxon>
        <taxon>Bacillota</taxon>
        <taxon>Clostridia</taxon>
        <taxon>Lachnospirales</taxon>
        <taxon>Lachnospiraceae</taxon>
        <taxon>Fusicatenibacter</taxon>
    </lineage>
</organism>
<dbReference type="SUPFAM" id="SSF56784">
    <property type="entry name" value="HAD-like"/>
    <property type="match status" value="1"/>
</dbReference>
<evidence type="ECO:0000256" key="4">
    <source>
        <dbReference type="PIRSR" id="PIRSR000915-3"/>
    </source>
</evidence>
<dbReference type="Proteomes" id="UP001199915">
    <property type="component" value="Unassembled WGS sequence"/>
</dbReference>
<evidence type="ECO:0000313" key="5">
    <source>
        <dbReference type="EMBL" id="MCG4766920.1"/>
    </source>
</evidence>
<dbReference type="GO" id="GO:0046872">
    <property type="term" value="F:metal ion binding"/>
    <property type="evidence" value="ECO:0007669"/>
    <property type="project" value="UniProtKB-KW"/>
</dbReference>
<dbReference type="InterPro" id="IPR023214">
    <property type="entry name" value="HAD_sf"/>
</dbReference>
<feature type="binding site" evidence="4">
    <location>
        <position position="13"/>
    </location>
    <ligand>
        <name>Mg(2+)</name>
        <dbReference type="ChEBI" id="CHEBI:18420"/>
    </ligand>
</feature>